<dbReference type="Pfam" id="PF00665">
    <property type="entry name" value="rve"/>
    <property type="match status" value="1"/>
</dbReference>
<proteinExistence type="predicted"/>
<gene>
    <name evidence="2" type="ORF">GCM10022228_10870</name>
</gene>
<organism evidence="2 3">
    <name type="scientific">Halomonas cibimaris</name>
    <dbReference type="NCBI Taxonomy" id="657012"/>
    <lineage>
        <taxon>Bacteria</taxon>
        <taxon>Pseudomonadati</taxon>
        <taxon>Pseudomonadota</taxon>
        <taxon>Gammaproteobacteria</taxon>
        <taxon>Oceanospirillales</taxon>
        <taxon>Halomonadaceae</taxon>
        <taxon>Halomonas</taxon>
    </lineage>
</organism>
<keyword evidence="3" id="KW-1185">Reference proteome</keyword>
<dbReference type="NCBIfam" id="NF033516">
    <property type="entry name" value="transpos_IS3"/>
    <property type="match status" value="1"/>
</dbReference>
<protein>
    <submittedName>
        <fullName evidence="2">IS3 family transposase</fullName>
    </submittedName>
</protein>
<dbReference type="EMBL" id="BAAAZT010000039">
    <property type="protein sequence ID" value="GAA3902092.1"/>
    <property type="molecule type" value="Genomic_DNA"/>
</dbReference>
<dbReference type="InterPro" id="IPR048020">
    <property type="entry name" value="Transpos_IS3"/>
</dbReference>
<evidence type="ECO:0000259" key="1">
    <source>
        <dbReference type="PROSITE" id="PS50994"/>
    </source>
</evidence>
<reference evidence="3" key="1">
    <citation type="journal article" date="2019" name="Int. J. Syst. Evol. Microbiol.">
        <title>The Global Catalogue of Microorganisms (GCM) 10K type strain sequencing project: providing services to taxonomists for standard genome sequencing and annotation.</title>
        <authorList>
            <consortium name="The Broad Institute Genomics Platform"/>
            <consortium name="The Broad Institute Genome Sequencing Center for Infectious Disease"/>
            <person name="Wu L."/>
            <person name="Ma J."/>
        </authorList>
    </citation>
    <scope>NUCLEOTIDE SEQUENCE [LARGE SCALE GENOMIC DNA]</scope>
    <source>
        <strain evidence="3">JCM 16914</strain>
    </source>
</reference>
<evidence type="ECO:0000313" key="3">
    <source>
        <dbReference type="Proteomes" id="UP001500133"/>
    </source>
</evidence>
<dbReference type="Pfam" id="PF13276">
    <property type="entry name" value="HTH_21"/>
    <property type="match status" value="1"/>
</dbReference>
<dbReference type="InterPro" id="IPR050900">
    <property type="entry name" value="Transposase_IS3/IS150/IS904"/>
</dbReference>
<sequence>MQHLCQVFGVHRSSYRAWRGRDRRPCETEQKLLDQVVKAHTVSNGSAGARSIANMVTQAGTPLSRYRASRRMKQLGLVSSQPPSHAYKKADQPHLDIPNALDREFDVKEPNQVWTGDITYIWTGIRWAYLAVVIDLYARKPVGWALSLSPNTELVKKALTMAYESRGEPPNILFHSDQGCQYTSLVFRQTLWRYRMTQSLSRRGNCWDNAPTERFFRSLKTEWMPEIGYPNVASAKQSVTDYMIGYYSSLRPHKHNGGLPPNVAEKNYWNAQNSVAKNT</sequence>
<dbReference type="SUPFAM" id="SSF53098">
    <property type="entry name" value="Ribonuclease H-like"/>
    <property type="match status" value="1"/>
</dbReference>
<dbReference type="InterPro" id="IPR012337">
    <property type="entry name" value="RNaseH-like_sf"/>
</dbReference>
<comment type="caution">
    <text evidence="2">The sequence shown here is derived from an EMBL/GenBank/DDBJ whole genome shotgun (WGS) entry which is preliminary data.</text>
</comment>
<dbReference type="InterPro" id="IPR036397">
    <property type="entry name" value="RNaseH_sf"/>
</dbReference>
<name>A0ABP7LHM6_9GAMM</name>
<dbReference type="PANTHER" id="PTHR46889">
    <property type="entry name" value="TRANSPOSASE INSF FOR INSERTION SEQUENCE IS3B-RELATED"/>
    <property type="match status" value="1"/>
</dbReference>
<dbReference type="PROSITE" id="PS50994">
    <property type="entry name" value="INTEGRASE"/>
    <property type="match status" value="1"/>
</dbReference>
<evidence type="ECO:0000313" key="2">
    <source>
        <dbReference type="EMBL" id="GAA3902092.1"/>
    </source>
</evidence>
<feature type="domain" description="Integrase catalytic" evidence="1">
    <location>
        <begin position="106"/>
        <end position="268"/>
    </location>
</feature>
<dbReference type="Proteomes" id="UP001500133">
    <property type="component" value="Unassembled WGS sequence"/>
</dbReference>
<dbReference type="Gene3D" id="3.30.420.10">
    <property type="entry name" value="Ribonuclease H-like superfamily/Ribonuclease H"/>
    <property type="match status" value="1"/>
</dbReference>
<dbReference type="InterPro" id="IPR025948">
    <property type="entry name" value="HTH-like_dom"/>
</dbReference>
<dbReference type="PANTHER" id="PTHR46889:SF4">
    <property type="entry name" value="TRANSPOSASE INSO FOR INSERTION SEQUENCE ELEMENT IS911B-RELATED"/>
    <property type="match status" value="1"/>
</dbReference>
<dbReference type="InterPro" id="IPR001584">
    <property type="entry name" value="Integrase_cat-core"/>
</dbReference>
<accession>A0ABP7LHM6</accession>